<name>A0A914DHM4_9BILA</name>
<dbReference type="Proteomes" id="UP000887540">
    <property type="component" value="Unplaced"/>
</dbReference>
<organism evidence="1 2">
    <name type="scientific">Acrobeloides nanus</name>
    <dbReference type="NCBI Taxonomy" id="290746"/>
    <lineage>
        <taxon>Eukaryota</taxon>
        <taxon>Metazoa</taxon>
        <taxon>Ecdysozoa</taxon>
        <taxon>Nematoda</taxon>
        <taxon>Chromadorea</taxon>
        <taxon>Rhabditida</taxon>
        <taxon>Tylenchina</taxon>
        <taxon>Cephalobomorpha</taxon>
        <taxon>Cephaloboidea</taxon>
        <taxon>Cephalobidae</taxon>
        <taxon>Acrobeloides</taxon>
    </lineage>
</organism>
<reference evidence="2" key="1">
    <citation type="submission" date="2022-11" db="UniProtKB">
        <authorList>
            <consortium name="WormBaseParasite"/>
        </authorList>
    </citation>
    <scope>IDENTIFICATION</scope>
</reference>
<evidence type="ECO:0000313" key="1">
    <source>
        <dbReference type="Proteomes" id="UP000887540"/>
    </source>
</evidence>
<dbReference type="WBParaSite" id="ACRNAN_scaffold2499.g10011.t1">
    <property type="protein sequence ID" value="ACRNAN_scaffold2499.g10011.t1"/>
    <property type="gene ID" value="ACRNAN_scaffold2499.g10011"/>
</dbReference>
<dbReference type="PANTHER" id="PTHR34401:SF6">
    <property type="entry name" value="DUF19 DOMAIN-CONTAINING PROTEIN"/>
    <property type="match status" value="1"/>
</dbReference>
<dbReference type="AlphaFoldDB" id="A0A914DHM4"/>
<evidence type="ECO:0000313" key="2">
    <source>
        <dbReference type="WBParaSite" id="ACRNAN_scaffold2499.g10011.t1"/>
    </source>
</evidence>
<keyword evidence="1" id="KW-1185">Reference proteome</keyword>
<sequence>MIDKSLTDVGLKDILSLTIPGQTIRECSCREDHECVNEIKEEVFTCADKCWYKFREITNNPLALKACIDAKENIFNDFVTCVQGHLDSCVNDMNGPQIPKHDLLKMLAYGEQKIVASREGLLKNAVMRPIKHILETTLEFGACVKDCFLTKNRDGFCFDRIGCQPLITEDHAMRTLKHCIKQLDWKREASSLCDCSVNAGVSTLERYCPMLRLMSQRGGRRQG</sequence>
<accession>A0A914DHM4</accession>
<protein>
    <submittedName>
        <fullName evidence="2">Uncharacterized protein</fullName>
    </submittedName>
</protein>
<dbReference type="PANTHER" id="PTHR34401">
    <property type="entry name" value="PROTEIN CBG12388-RELATED"/>
    <property type="match status" value="1"/>
</dbReference>
<proteinExistence type="predicted"/>